<accession>B0MKY0</accession>
<name>B0MKY0_9FIRM</name>
<evidence type="ECO:0000313" key="2">
    <source>
        <dbReference type="Proteomes" id="UP000005326"/>
    </source>
</evidence>
<gene>
    <name evidence="1" type="ORF">EUBSIR_00467</name>
</gene>
<protein>
    <submittedName>
        <fullName evidence="1">Uncharacterized protein</fullName>
    </submittedName>
</protein>
<reference evidence="1" key="1">
    <citation type="submission" date="2007-10" db="EMBL/GenBank/DDBJ databases">
        <authorList>
            <person name="Fulton L."/>
            <person name="Clifton S."/>
            <person name="Fulton B."/>
            <person name="Xu J."/>
            <person name="Minx P."/>
            <person name="Pepin K.H."/>
            <person name="Johnson M."/>
            <person name="Thiruvilangam P."/>
            <person name="Bhonagiri V."/>
            <person name="Nash W.E."/>
            <person name="Mardis E.R."/>
            <person name="Wilson R.K."/>
        </authorList>
    </citation>
    <scope>NUCLEOTIDE SEQUENCE [LARGE SCALE GENOMIC DNA]</scope>
    <source>
        <strain evidence="1">DSM 15702</strain>
    </source>
</reference>
<dbReference type="AlphaFoldDB" id="B0MKY0"/>
<dbReference type="Proteomes" id="UP000005326">
    <property type="component" value="Unassembled WGS sequence"/>
</dbReference>
<organism evidence="1 2">
    <name type="scientific">[Eubacterium] siraeum DSM 15702</name>
    <dbReference type="NCBI Taxonomy" id="428128"/>
    <lineage>
        <taxon>Bacteria</taxon>
        <taxon>Bacillati</taxon>
        <taxon>Bacillota</taxon>
        <taxon>Clostridia</taxon>
        <taxon>Eubacteriales</taxon>
        <taxon>Oscillospiraceae</taxon>
        <taxon>Oscillospiraceae incertae sedis</taxon>
    </lineage>
</organism>
<reference evidence="1" key="2">
    <citation type="submission" date="2014-06" db="EMBL/GenBank/DDBJ databases">
        <title>Draft genome sequence of Eubacterium siraeum (DSM 15702).</title>
        <authorList>
            <person name="Sudarsanam P."/>
            <person name="Ley R."/>
            <person name="Guruge J."/>
            <person name="Turnbaugh P.J."/>
            <person name="Mahowald M."/>
            <person name="Liep D."/>
            <person name="Gordon J."/>
        </authorList>
    </citation>
    <scope>NUCLEOTIDE SEQUENCE</scope>
    <source>
        <strain evidence="1">DSM 15702</strain>
    </source>
</reference>
<proteinExistence type="predicted"/>
<dbReference type="EMBL" id="ABCA03000033">
    <property type="protein sequence ID" value="EDS01669.1"/>
    <property type="molecule type" value="Genomic_DNA"/>
</dbReference>
<keyword evidence="2" id="KW-1185">Reference proteome</keyword>
<evidence type="ECO:0000313" key="1">
    <source>
        <dbReference type="EMBL" id="EDS01669.1"/>
    </source>
</evidence>
<sequence length="53" mass="6241">MTDLEQIAKEATDHGMSYGEYVAWKAKATLEEQQNYRRARQVAEIQRKRGKKK</sequence>
<comment type="caution">
    <text evidence="1">The sequence shown here is derived from an EMBL/GenBank/DDBJ whole genome shotgun (WGS) entry which is preliminary data.</text>
</comment>